<feature type="signal peptide" evidence="1">
    <location>
        <begin position="1"/>
        <end position="17"/>
    </location>
</feature>
<gene>
    <name evidence="2" type="ORF">GCM10010971_25600</name>
</gene>
<accession>A0ABQ2PMV7</accession>
<dbReference type="Pfam" id="PF11659">
    <property type="entry name" value="DUF3261"/>
    <property type="match status" value="1"/>
</dbReference>
<comment type="caution">
    <text evidence="2">The sequence shown here is derived from an EMBL/GenBank/DDBJ whole genome shotgun (WGS) entry which is preliminary data.</text>
</comment>
<dbReference type="PROSITE" id="PS51257">
    <property type="entry name" value="PROKAR_LIPOPROTEIN"/>
    <property type="match status" value="1"/>
</dbReference>
<evidence type="ECO:0008006" key="4">
    <source>
        <dbReference type="Google" id="ProtNLM"/>
    </source>
</evidence>
<dbReference type="Proteomes" id="UP000621859">
    <property type="component" value="Unassembled WGS sequence"/>
</dbReference>
<dbReference type="RefSeq" id="WP_188694306.1">
    <property type="nucleotide sequence ID" value="NZ_BMLY01000004.1"/>
</dbReference>
<protein>
    <recommendedName>
        <fullName evidence="4">DUF3261 domain-containing protein</fullName>
    </recommendedName>
</protein>
<evidence type="ECO:0000256" key="1">
    <source>
        <dbReference type="SAM" id="SignalP"/>
    </source>
</evidence>
<reference evidence="3" key="1">
    <citation type="journal article" date="2019" name="Int. J. Syst. Evol. Microbiol.">
        <title>The Global Catalogue of Microorganisms (GCM) 10K type strain sequencing project: providing services to taxonomists for standard genome sequencing and annotation.</title>
        <authorList>
            <consortium name="The Broad Institute Genomics Platform"/>
            <consortium name="The Broad Institute Genome Sequencing Center for Infectious Disease"/>
            <person name="Wu L."/>
            <person name="Ma J."/>
        </authorList>
    </citation>
    <scope>NUCLEOTIDE SEQUENCE [LARGE SCALE GENOMIC DNA]</scope>
    <source>
        <strain evidence="3">CGMCC 1.8860</strain>
    </source>
</reference>
<organism evidence="2 3">
    <name type="scientific">Silvimonas amylolytica</name>
    <dbReference type="NCBI Taxonomy" id="449663"/>
    <lineage>
        <taxon>Bacteria</taxon>
        <taxon>Pseudomonadati</taxon>
        <taxon>Pseudomonadota</taxon>
        <taxon>Betaproteobacteria</taxon>
        <taxon>Neisseriales</taxon>
        <taxon>Chitinibacteraceae</taxon>
        <taxon>Silvimonas</taxon>
    </lineage>
</organism>
<evidence type="ECO:0000313" key="2">
    <source>
        <dbReference type="EMBL" id="GGP26741.1"/>
    </source>
</evidence>
<name>A0ABQ2PMV7_9NEIS</name>
<keyword evidence="1" id="KW-0732">Signal</keyword>
<keyword evidence="3" id="KW-1185">Reference proteome</keyword>
<dbReference type="InterPro" id="IPR021675">
    <property type="entry name" value="DUF3261"/>
</dbReference>
<sequence length="176" mass="19192">MRRLIGLAMLALLTACASLLTRDLPQLQIAPAALGQPRTVQQQLQISYPGGGAVMDAVLQMDQDGVEVIASAMGLRLATLDYDGHTLKAQTLPAMKVPPQRIMNDLLMVFAPQNVLQQALPQGWTVHDDGNKRTILRGADPAIDISWDNPDHWQGRAVLVHHQLAYTLTIDSSTVE</sequence>
<feature type="chain" id="PRO_5045708746" description="DUF3261 domain-containing protein" evidence="1">
    <location>
        <begin position="18"/>
        <end position="176"/>
    </location>
</feature>
<evidence type="ECO:0000313" key="3">
    <source>
        <dbReference type="Proteomes" id="UP000621859"/>
    </source>
</evidence>
<proteinExistence type="predicted"/>
<dbReference type="EMBL" id="BMLY01000004">
    <property type="protein sequence ID" value="GGP26741.1"/>
    <property type="molecule type" value="Genomic_DNA"/>
</dbReference>